<proteinExistence type="predicted"/>
<comment type="caution">
    <text evidence="2">The sequence shown here is derived from an EMBL/GenBank/DDBJ whole genome shotgun (WGS) entry which is preliminary data.</text>
</comment>
<keyword evidence="3" id="KW-1185">Reference proteome</keyword>
<accession>A0ABP8CH69</accession>
<reference evidence="3" key="1">
    <citation type="journal article" date="2019" name="Int. J. Syst. Evol. Microbiol.">
        <title>The Global Catalogue of Microorganisms (GCM) 10K type strain sequencing project: providing services to taxonomists for standard genome sequencing and annotation.</title>
        <authorList>
            <consortium name="The Broad Institute Genomics Platform"/>
            <consortium name="The Broad Institute Genome Sequencing Center for Infectious Disease"/>
            <person name="Wu L."/>
            <person name="Ma J."/>
        </authorList>
    </citation>
    <scope>NUCLEOTIDE SEQUENCE [LARGE SCALE GENOMIC DNA]</scope>
    <source>
        <strain evidence="3">JCM 17630</strain>
    </source>
</reference>
<evidence type="ECO:0000313" key="2">
    <source>
        <dbReference type="EMBL" id="GAA4239049.1"/>
    </source>
</evidence>
<dbReference type="RefSeq" id="WP_344789349.1">
    <property type="nucleotide sequence ID" value="NZ_BAABCA010000007.1"/>
</dbReference>
<keyword evidence="1" id="KW-0472">Membrane</keyword>
<dbReference type="Proteomes" id="UP001501496">
    <property type="component" value="Unassembled WGS sequence"/>
</dbReference>
<name>A0ABP8CH69_9FLAO</name>
<sequence>MKKNNINSIKDSGFKVPKDYFSNLEDRLMSEIKLNQTVKDSGFKAPDDYFNTLESNILSKVSKKEPTKVIPLFNKKNLLYITSIAAAVLLLFNLSIFEKETKWDTLDADTVENYILNGNVGTYEIASLLLEGDIEEENFTSIEFTDEAMEGYFIENANIEDLMIK</sequence>
<evidence type="ECO:0000313" key="3">
    <source>
        <dbReference type="Proteomes" id="UP001501496"/>
    </source>
</evidence>
<organism evidence="2 3">
    <name type="scientific">Postechiella marina</name>
    <dbReference type="NCBI Taxonomy" id="943941"/>
    <lineage>
        <taxon>Bacteria</taxon>
        <taxon>Pseudomonadati</taxon>
        <taxon>Bacteroidota</taxon>
        <taxon>Flavobacteriia</taxon>
        <taxon>Flavobacteriales</taxon>
        <taxon>Flavobacteriaceae</taxon>
        <taxon>Postechiella</taxon>
    </lineage>
</organism>
<dbReference type="EMBL" id="BAABCA010000007">
    <property type="protein sequence ID" value="GAA4239049.1"/>
    <property type="molecule type" value="Genomic_DNA"/>
</dbReference>
<keyword evidence="1" id="KW-1133">Transmembrane helix</keyword>
<evidence type="ECO:0000256" key="1">
    <source>
        <dbReference type="SAM" id="Phobius"/>
    </source>
</evidence>
<protein>
    <submittedName>
        <fullName evidence="2">Uncharacterized protein</fullName>
    </submittedName>
</protein>
<gene>
    <name evidence="2" type="ORF">GCM10022291_31860</name>
</gene>
<keyword evidence="1" id="KW-0812">Transmembrane</keyword>
<feature type="transmembrane region" description="Helical" evidence="1">
    <location>
        <begin position="78"/>
        <end position="97"/>
    </location>
</feature>